<evidence type="ECO:0000313" key="2">
    <source>
        <dbReference type="Proteomes" id="UP000559256"/>
    </source>
</evidence>
<protein>
    <submittedName>
        <fullName evidence="1">Uncharacterized protein</fullName>
    </submittedName>
</protein>
<proteinExistence type="predicted"/>
<dbReference type="OrthoDB" id="2935230at2759"/>
<sequence length="338" mass="38532">MTSVQQSSWPAPPQSYRNAVAACCMCRTPSLTSKDFIFPLAEMPTEIALNILVEASIQSQSTYLALLLTSHAIHRIIRLEVIPNLPITLTSKEQVYSFAELVAKDSAVANRVRYLWMIYSLEPSAPWLQILEHCTELVSLACSSDMLFGIDTRRHKRLRELTVMKPLPPVHEALYRQLEYLHIMEGNGILWTHTITKHNLPMFSNLRSMSISISGLPSIPVAAYDDQLRVRAPKLEKLAFVVSRLRKGTDVLGLSSIVENHGKERSYPVSLVFSTRRWTEKKMWQARIGDRASVWKLRNAKDILSLIHSVPLGRPRIQDGQTETPYVSRTWFLTFKLH</sequence>
<dbReference type="Proteomes" id="UP000559256">
    <property type="component" value="Unassembled WGS sequence"/>
</dbReference>
<name>A0A8H5GR20_9AGAR</name>
<dbReference type="AlphaFoldDB" id="A0A8H5GR20"/>
<gene>
    <name evidence="1" type="ORF">D9758_002815</name>
</gene>
<reference evidence="1 2" key="1">
    <citation type="journal article" date="2020" name="ISME J.">
        <title>Uncovering the hidden diversity of litter-decomposition mechanisms in mushroom-forming fungi.</title>
        <authorList>
            <person name="Floudas D."/>
            <person name="Bentzer J."/>
            <person name="Ahren D."/>
            <person name="Johansson T."/>
            <person name="Persson P."/>
            <person name="Tunlid A."/>
        </authorList>
    </citation>
    <scope>NUCLEOTIDE SEQUENCE [LARGE SCALE GENOMIC DNA]</scope>
    <source>
        <strain evidence="1 2">CBS 291.85</strain>
    </source>
</reference>
<dbReference type="EMBL" id="JAACJM010000013">
    <property type="protein sequence ID" value="KAF5369310.1"/>
    <property type="molecule type" value="Genomic_DNA"/>
</dbReference>
<comment type="caution">
    <text evidence="1">The sequence shown here is derived from an EMBL/GenBank/DDBJ whole genome shotgun (WGS) entry which is preliminary data.</text>
</comment>
<keyword evidence="2" id="KW-1185">Reference proteome</keyword>
<organism evidence="1 2">
    <name type="scientific">Tetrapyrgos nigripes</name>
    <dbReference type="NCBI Taxonomy" id="182062"/>
    <lineage>
        <taxon>Eukaryota</taxon>
        <taxon>Fungi</taxon>
        <taxon>Dikarya</taxon>
        <taxon>Basidiomycota</taxon>
        <taxon>Agaricomycotina</taxon>
        <taxon>Agaricomycetes</taxon>
        <taxon>Agaricomycetidae</taxon>
        <taxon>Agaricales</taxon>
        <taxon>Marasmiineae</taxon>
        <taxon>Marasmiaceae</taxon>
        <taxon>Tetrapyrgos</taxon>
    </lineage>
</organism>
<evidence type="ECO:0000313" key="1">
    <source>
        <dbReference type="EMBL" id="KAF5369310.1"/>
    </source>
</evidence>
<accession>A0A8H5GR20</accession>